<dbReference type="AlphaFoldDB" id="A0A813MVR8"/>
<evidence type="ECO:0000256" key="1">
    <source>
        <dbReference type="ARBA" id="ARBA00022737"/>
    </source>
</evidence>
<dbReference type="Proteomes" id="UP000663870">
    <property type="component" value="Unassembled WGS sequence"/>
</dbReference>
<evidence type="ECO:0000313" key="8">
    <source>
        <dbReference type="Proteomes" id="UP000663870"/>
    </source>
</evidence>
<dbReference type="PROSITE" id="PS50222">
    <property type="entry name" value="EF_HAND_2"/>
    <property type="match status" value="2"/>
</dbReference>
<evidence type="ECO:0000256" key="2">
    <source>
        <dbReference type="ARBA" id="ARBA00022837"/>
    </source>
</evidence>
<dbReference type="SMART" id="SM00054">
    <property type="entry name" value="EFh"/>
    <property type="match status" value="2"/>
</dbReference>
<dbReference type="Proteomes" id="UP000663854">
    <property type="component" value="Unassembled WGS sequence"/>
</dbReference>
<dbReference type="InterPro" id="IPR050230">
    <property type="entry name" value="CALM/Myosin/TropC-like"/>
</dbReference>
<dbReference type="InterPro" id="IPR002048">
    <property type="entry name" value="EF_hand_dom"/>
</dbReference>
<keyword evidence="2" id="KW-0106">Calcium</keyword>
<evidence type="ECO:0000313" key="5">
    <source>
        <dbReference type="EMBL" id="CAF0730202.1"/>
    </source>
</evidence>
<dbReference type="EMBL" id="CAJNOH010000004">
    <property type="protein sequence ID" value="CAF0730202.1"/>
    <property type="molecule type" value="Genomic_DNA"/>
</dbReference>
<proteinExistence type="predicted"/>
<dbReference type="Gene3D" id="1.10.238.10">
    <property type="entry name" value="EF-hand"/>
    <property type="match status" value="2"/>
</dbReference>
<feature type="region of interest" description="Disordered" evidence="3">
    <location>
        <begin position="1"/>
        <end position="25"/>
    </location>
</feature>
<evidence type="ECO:0000256" key="3">
    <source>
        <dbReference type="SAM" id="MobiDB-lite"/>
    </source>
</evidence>
<feature type="domain" description="EF-hand" evidence="4">
    <location>
        <begin position="176"/>
        <end position="211"/>
    </location>
</feature>
<dbReference type="InterPro" id="IPR011992">
    <property type="entry name" value="EF-hand-dom_pair"/>
</dbReference>
<gene>
    <name evidence="6" type="ORF">JXQ802_LOCUS516</name>
    <name evidence="5" type="ORF">PYM288_LOCUS895</name>
</gene>
<dbReference type="GO" id="GO:0005509">
    <property type="term" value="F:calcium ion binding"/>
    <property type="evidence" value="ECO:0007669"/>
    <property type="project" value="InterPro"/>
</dbReference>
<keyword evidence="1" id="KW-0677">Repeat</keyword>
<dbReference type="InterPro" id="IPR018247">
    <property type="entry name" value="EF_Hand_1_Ca_BS"/>
</dbReference>
<organism evidence="5 7">
    <name type="scientific">Rotaria sordida</name>
    <dbReference type="NCBI Taxonomy" id="392033"/>
    <lineage>
        <taxon>Eukaryota</taxon>
        <taxon>Metazoa</taxon>
        <taxon>Spiralia</taxon>
        <taxon>Gnathifera</taxon>
        <taxon>Rotifera</taxon>
        <taxon>Eurotatoria</taxon>
        <taxon>Bdelloidea</taxon>
        <taxon>Philodinida</taxon>
        <taxon>Philodinidae</taxon>
        <taxon>Rotaria</taxon>
    </lineage>
</organism>
<evidence type="ECO:0000313" key="7">
    <source>
        <dbReference type="Proteomes" id="UP000663854"/>
    </source>
</evidence>
<evidence type="ECO:0000313" key="6">
    <source>
        <dbReference type="EMBL" id="CAF0731262.1"/>
    </source>
</evidence>
<dbReference type="FunFam" id="1.10.238.10:FF:000003">
    <property type="entry name" value="Calmodulin A"/>
    <property type="match status" value="1"/>
</dbReference>
<dbReference type="SUPFAM" id="SSF47473">
    <property type="entry name" value="EF-hand"/>
    <property type="match status" value="1"/>
</dbReference>
<keyword evidence="8" id="KW-1185">Reference proteome</keyword>
<accession>A0A813MVR8</accession>
<dbReference type="EMBL" id="CAJNOL010000005">
    <property type="protein sequence ID" value="CAF0731262.1"/>
    <property type="molecule type" value="Genomic_DNA"/>
</dbReference>
<feature type="domain" description="EF-hand" evidence="4">
    <location>
        <begin position="67"/>
        <end position="102"/>
    </location>
</feature>
<sequence>MRRSKLKTPSADTKNRRTSSGTRIDWVPPHPAIGAQLLASLENHPLDERDIAGIRLSRGVYMHFTAQEIRDLKEVFDFFDHKRRGNLKPKEIVYAMRTLGVNITVEKCVAYIEKESRDNLTLDFGEFLLLLANFQSEEQDDYDELNLAFQLFDIEGCEYIDMNILRRINEQTGLKLSELDLQLMFQAADRSGDGRIDRHEFIRMMRQTNLFSR</sequence>
<reference evidence="5" key="1">
    <citation type="submission" date="2021-02" db="EMBL/GenBank/DDBJ databases">
        <authorList>
            <person name="Nowell W R."/>
        </authorList>
    </citation>
    <scope>NUCLEOTIDE SEQUENCE</scope>
</reference>
<dbReference type="Pfam" id="PF13833">
    <property type="entry name" value="EF-hand_8"/>
    <property type="match status" value="1"/>
</dbReference>
<dbReference type="CDD" id="cd00051">
    <property type="entry name" value="EFh"/>
    <property type="match status" value="1"/>
</dbReference>
<dbReference type="PANTHER" id="PTHR23048:SF59">
    <property type="entry name" value="EF-HAND SUPERFAMILY PROTEIN"/>
    <property type="match status" value="1"/>
</dbReference>
<dbReference type="GO" id="GO:0016460">
    <property type="term" value="C:myosin II complex"/>
    <property type="evidence" value="ECO:0007669"/>
    <property type="project" value="TreeGrafter"/>
</dbReference>
<dbReference type="PROSITE" id="PS00018">
    <property type="entry name" value="EF_HAND_1"/>
    <property type="match status" value="1"/>
</dbReference>
<comment type="caution">
    <text evidence="5">The sequence shown here is derived from an EMBL/GenBank/DDBJ whole genome shotgun (WGS) entry which is preliminary data.</text>
</comment>
<protein>
    <recommendedName>
        <fullName evidence="4">EF-hand domain-containing protein</fullName>
    </recommendedName>
</protein>
<dbReference type="PANTHER" id="PTHR23048">
    <property type="entry name" value="MYOSIN LIGHT CHAIN 1, 3"/>
    <property type="match status" value="1"/>
</dbReference>
<evidence type="ECO:0000259" key="4">
    <source>
        <dbReference type="PROSITE" id="PS50222"/>
    </source>
</evidence>
<name>A0A813MVR8_9BILA</name>